<dbReference type="EMBL" id="VSRR010003016">
    <property type="protein sequence ID" value="MPC34261.1"/>
    <property type="molecule type" value="Genomic_DNA"/>
</dbReference>
<name>A0A5B7EIN1_PORTR</name>
<reference evidence="1 2" key="1">
    <citation type="submission" date="2019-05" db="EMBL/GenBank/DDBJ databases">
        <title>Another draft genome of Portunus trituberculatus and its Hox gene families provides insights of decapod evolution.</title>
        <authorList>
            <person name="Jeong J.-H."/>
            <person name="Song I."/>
            <person name="Kim S."/>
            <person name="Choi T."/>
            <person name="Kim D."/>
            <person name="Ryu S."/>
            <person name="Kim W."/>
        </authorList>
    </citation>
    <scope>NUCLEOTIDE SEQUENCE [LARGE SCALE GENOMIC DNA]</scope>
    <source>
        <tissue evidence="1">Muscle</tissue>
    </source>
</reference>
<organism evidence="1 2">
    <name type="scientific">Portunus trituberculatus</name>
    <name type="common">Swimming crab</name>
    <name type="synonym">Neptunus trituberculatus</name>
    <dbReference type="NCBI Taxonomy" id="210409"/>
    <lineage>
        <taxon>Eukaryota</taxon>
        <taxon>Metazoa</taxon>
        <taxon>Ecdysozoa</taxon>
        <taxon>Arthropoda</taxon>
        <taxon>Crustacea</taxon>
        <taxon>Multicrustacea</taxon>
        <taxon>Malacostraca</taxon>
        <taxon>Eumalacostraca</taxon>
        <taxon>Eucarida</taxon>
        <taxon>Decapoda</taxon>
        <taxon>Pleocyemata</taxon>
        <taxon>Brachyura</taxon>
        <taxon>Eubrachyura</taxon>
        <taxon>Portunoidea</taxon>
        <taxon>Portunidae</taxon>
        <taxon>Portuninae</taxon>
        <taxon>Portunus</taxon>
    </lineage>
</organism>
<dbReference type="Proteomes" id="UP000324222">
    <property type="component" value="Unassembled WGS sequence"/>
</dbReference>
<keyword evidence="2" id="KW-1185">Reference proteome</keyword>
<gene>
    <name evidence="1" type="ORF">E2C01_027645</name>
</gene>
<protein>
    <submittedName>
        <fullName evidence="1">Uncharacterized protein</fullName>
    </submittedName>
</protein>
<evidence type="ECO:0000313" key="1">
    <source>
        <dbReference type="EMBL" id="MPC34261.1"/>
    </source>
</evidence>
<sequence>MSRGLQLKTPVTWWLYHVTKTHIMKHFHAAPFLFSKGSS</sequence>
<comment type="caution">
    <text evidence="1">The sequence shown here is derived from an EMBL/GenBank/DDBJ whole genome shotgun (WGS) entry which is preliminary data.</text>
</comment>
<proteinExistence type="predicted"/>
<accession>A0A5B7EIN1</accession>
<evidence type="ECO:0000313" key="2">
    <source>
        <dbReference type="Proteomes" id="UP000324222"/>
    </source>
</evidence>
<dbReference type="AlphaFoldDB" id="A0A5B7EIN1"/>